<evidence type="ECO:0000313" key="2">
    <source>
        <dbReference type="Proteomes" id="UP000292958"/>
    </source>
</evidence>
<proteinExistence type="predicted"/>
<dbReference type="PANTHER" id="PTHR40036">
    <property type="entry name" value="MACROCIN O-METHYLTRANSFERASE"/>
    <property type="match status" value="1"/>
</dbReference>
<dbReference type="RefSeq" id="WP_130418168.1">
    <property type="nucleotide sequence ID" value="NZ_SHKW01000001.1"/>
</dbReference>
<dbReference type="SUPFAM" id="SSF53335">
    <property type="entry name" value="S-adenosyl-L-methionine-dependent methyltransferases"/>
    <property type="match status" value="1"/>
</dbReference>
<dbReference type="InterPro" id="IPR029063">
    <property type="entry name" value="SAM-dependent_MTases_sf"/>
</dbReference>
<dbReference type="EMBL" id="SHKW01000001">
    <property type="protein sequence ID" value="RZU40047.1"/>
    <property type="molecule type" value="Genomic_DNA"/>
</dbReference>
<gene>
    <name evidence="1" type="ORF">BDD14_1469</name>
</gene>
<dbReference type="AlphaFoldDB" id="A0A4Q7YQU6"/>
<dbReference type="GO" id="GO:0032259">
    <property type="term" value="P:methylation"/>
    <property type="evidence" value="ECO:0007669"/>
    <property type="project" value="UniProtKB-KW"/>
</dbReference>
<name>A0A4Q7YQU6_9BACT</name>
<protein>
    <submittedName>
        <fullName evidence="1">Macrocin-O-methyltransferase TylF</fullName>
    </submittedName>
</protein>
<dbReference type="PANTHER" id="PTHR40036:SF1">
    <property type="entry name" value="MACROCIN O-METHYLTRANSFERASE"/>
    <property type="match status" value="1"/>
</dbReference>
<dbReference type="Gene3D" id="3.40.50.150">
    <property type="entry name" value="Vaccinia Virus protein VP39"/>
    <property type="match status" value="1"/>
</dbReference>
<dbReference type="GO" id="GO:0008168">
    <property type="term" value="F:methyltransferase activity"/>
    <property type="evidence" value="ECO:0007669"/>
    <property type="project" value="UniProtKB-KW"/>
</dbReference>
<keyword evidence="2" id="KW-1185">Reference proteome</keyword>
<dbReference type="InterPro" id="IPR008884">
    <property type="entry name" value="TylF_MeTrfase"/>
</dbReference>
<dbReference type="OrthoDB" id="149130at2"/>
<organism evidence="1 2">
    <name type="scientific">Edaphobacter modestus</name>
    <dbReference type="NCBI Taxonomy" id="388466"/>
    <lineage>
        <taxon>Bacteria</taxon>
        <taxon>Pseudomonadati</taxon>
        <taxon>Acidobacteriota</taxon>
        <taxon>Terriglobia</taxon>
        <taxon>Terriglobales</taxon>
        <taxon>Acidobacteriaceae</taxon>
        <taxon>Edaphobacter</taxon>
    </lineage>
</organism>
<accession>A0A4Q7YQU6</accession>
<sequence length="271" mass="30508">MPHATNKLVRLMRKSPPELAASVKWHILNLQRSCISKARFGLTRWSPNGVLPHFTAYYPDSIHSFPDRDDLYRRWIRGNKINNNGDAPRFMGLLLNLRQLQNEAIDGDFAELGVWKGNSAAVLAAYAAGSQRKLYLFDTFAGFDTRDTVGDHRAKPGYFADTSIDYVRATVGHNSTTVYVPGYFPDSITPEVQASRFALVHIDCDLYAPMKAALEFFYPRTTRGGMLILHDYSSGTWSGATRAIDEFRKATGEYVSLWPDKSGTAMLRKSR</sequence>
<dbReference type="Proteomes" id="UP000292958">
    <property type="component" value="Unassembled WGS sequence"/>
</dbReference>
<keyword evidence="1" id="KW-0808">Transferase</keyword>
<evidence type="ECO:0000313" key="1">
    <source>
        <dbReference type="EMBL" id="RZU40047.1"/>
    </source>
</evidence>
<comment type="caution">
    <text evidence="1">The sequence shown here is derived from an EMBL/GenBank/DDBJ whole genome shotgun (WGS) entry which is preliminary data.</text>
</comment>
<keyword evidence="1" id="KW-0489">Methyltransferase</keyword>
<reference evidence="1 2" key="1">
    <citation type="submission" date="2019-02" db="EMBL/GenBank/DDBJ databases">
        <title>Genomic Encyclopedia of Archaeal and Bacterial Type Strains, Phase II (KMG-II): from individual species to whole genera.</title>
        <authorList>
            <person name="Goeker M."/>
        </authorList>
    </citation>
    <scope>NUCLEOTIDE SEQUENCE [LARGE SCALE GENOMIC DNA]</scope>
    <source>
        <strain evidence="1 2">DSM 18101</strain>
    </source>
</reference>
<dbReference type="Pfam" id="PF05711">
    <property type="entry name" value="TylF"/>
    <property type="match status" value="1"/>
</dbReference>